<name>A0A1S2VIV8_9BACT</name>
<dbReference type="AlphaFoldDB" id="A0A1S2VIV8"/>
<dbReference type="InterPro" id="IPR017853">
    <property type="entry name" value="GH"/>
</dbReference>
<feature type="domain" description="Glycosyl hydrolases family 2 sugar binding" evidence="6">
    <location>
        <begin position="34"/>
        <end position="187"/>
    </location>
</feature>
<feature type="domain" description="Glycoside hydrolase family 2 catalytic" evidence="5">
    <location>
        <begin position="304"/>
        <end position="526"/>
    </location>
</feature>
<dbReference type="EMBL" id="MORL01000008">
    <property type="protein sequence ID" value="OIN58175.1"/>
    <property type="molecule type" value="Genomic_DNA"/>
</dbReference>
<dbReference type="Pfam" id="PF02836">
    <property type="entry name" value="Glyco_hydro_2_C"/>
    <property type="match status" value="1"/>
</dbReference>
<dbReference type="SUPFAM" id="SSF49303">
    <property type="entry name" value="beta-Galactosidase/glucuronidase domain"/>
    <property type="match status" value="1"/>
</dbReference>
<accession>A0A1S2VIV8</accession>
<dbReference type="InterPro" id="IPR006104">
    <property type="entry name" value="Glyco_hydro_2_N"/>
</dbReference>
<dbReference type="RefSeq" id="WP_071504325.1">
    <property type="nucleotide sequence ID" value="NZ_MORL01000008.1"/>
</dbReference>
<organism evidence="7 8">
    <name type="scientific">Arsenicibacter rosenii</name>
    <dbReference type="NCBI Taxonomy" id="1750698"/>
    <lineage>
        <taxon>Bacteria</taxon>
        <taxon>Pseudomonadati</taxon>
        <taxon>Bacteroidota</taxon>
        <taxon>Cytophagia</taxon>
        <taxon>Cytophagales</taxon>
        <taxon>Spirosomataceae</taxon>
        <taxon>Arsenicibacter</taxon>
    </lineage>
</organism>
<dbReference type="Pfam" id="PF00703">
    <property type="entry name" value="Glyco_hydro_2"/>
    <property type="match status" value="1"/>
</dbReference>
<dbReference type="InterPro" id="IPR006102">
    <property type="entry name" value="Ig-like_GH2"/>
</dbReference>
<feature type="domain" description="Glycoside hydrolase family 2 immunoglobulin-like beta-sandwich" evidence="4">
    <location>
        <begin position="194"/>
        <end position="302"/>
    </location>
</feature>
<dbReference type="SUPFAM" id="SSF51445">
    <property type="entry name" value="(Trans)glycosidases"/>
    <property type="match status" value="1"/>
</dbReference>
<protein>
    <submittedName>
        <fullName evidence="7">Beta-galactosidase</fullName>
    </submittedName>
</protein>
<comment type="similarity">
    <text evidence="1">Belongs to the glycosyl hydrolase 2 family.</text>
</comment>
<dbReference type="PANTHER" id="PTHR42732:SF1">
    <property type="entry name" value="BETA-MANNOSIDASE"/>
    <property type="match status" value="1"/>
</dbReference>
<keyword evidence="8" id="KW-1185">Reference proteome</keyword>
<dbReference type="GO" id="GO:0005975">
    <property type="term" value="P:carbohydrate metabolic process"/>
    <property type="evidence" value="ECO:0007669"/>
    <property type="project" value="InterPro"/>
</dbReference>
<dbReference type="InterPro" id="IPR006101">
    <property type="entry name" value="Glyco_hydro_2"/>
</dbReference>
<dbReference type="Gene3D" id="2.60.120.260">
    <property type="entry name" value="Galactose-binding domain-like"/>
    <property type="match status" value="1"/>
</dbReference>
<sequence length="698" mass="78889">MHLFRKLTFAFLLCTLVYPLYAQYAIRQPNAVPLHGEWLFALDPANMGEAGNWFADNQPTNRWDKVTVPHCFSVDRRYQFYTGKVWYRRTFPWQPTAGKRVLLHFDASFYATTIYLNNQKIGTHEGGYTPFHVDITSQLKAGENLLVVSVDNNTWKPGSIPGAKDNNQVNDPFMGWINYGGLIRPVYLTTEAETYLENLKVETLPDLAKGTATVRLRARIRNASGQPVSPKLTINLARQGQPVAAVWKTPVVSVPAGQTALIDAEASLKAADVKLWGLDTPNLYNLTATITGDTLRTRFGIRKVEVKGVQLLLNGQPIKAAGGNRVVDYPGLGSLEPEWLVEKDFRLMKEAGMELHRLTHYTPSESIYDWADENGMLIITEAGNWQLTPRQMDSDTIRAKFRQQFREMAERDWNHPCVIAYSVGNEYLSEQPAGQRWTKDMIAFARELDPTRLYTFASMRLNILPKKPEDEASQYCDFVSTNTYGNHLNILKHIHSLYPDKPIFISEYGTRADGPNGEAGQVTHLDKFLSDVRQLPYVIGASWWSFNDYQSRHHGTNPNGYRPWGLVGPERELRPLYKAHQTGMAPLTVEKLRFEQGPEGVHKLTVRITARNDFPAYALKGYRLRTGQPADLQTASPTRKSMTGDFLIPDLQPGQSTDLTIPVQGFDKTLTIDISKPTGFHILSQQVDLTNDTRTSNR</sequence>
<dbReference type="OrthoDB" id="857501at2"/>
<evidence type="ECO:0000256" key="2">
    <source>
        <dbReference type="ARBA" id="ARBA00022801"/>
    </source>
</evidence>
<dbReference type="InterPro" id="IPR051913">
    <property type="entry name" value="GH2_Domain-Containing"/>
</dbReference>
<dbReference type="Pfam" id="PF02837">
    <property type="entry name" value="Glyco_hydro_2_N"/>
    <property type="match status" value="1"/>
</dbReference>
<evidence type="ECO:0000256" key="3">
    <source>
        <dbReference type="ARBA" id="ARBA00023295"/>
    </source>
</evidence>
<evidence type="ECO:0000259" key="5">
    <source>
        <dbReference type="Pfam" id="PF02836"/>
    </source>
</evidence>
<dbReference type="GO" id="GO:0004553">
    <property type="term" value="F:hydrolase activity, hydrolyzing O-glycosyl compounds"/>
    <property type="evidence" value="ECO:0007669"/>
    <property type="project" value="InterPro"/>
</dbReference>
<evidence type="ECO:0000256" key="1">
    <source>
        <dbReference type="ARBA" id="ARBA00007401"/>
    </source>
</evidence>
<gene>
    <name evidence="7" type="ORF">BLX24_16800</name>
</gene>
<keyword evidence="2" id="KW-0378">Hydrolase</keyword>
<dbReference type="InterPro" id="IPR013783">
    <property type="entry name" value="Ig-like_fold"/>
</dbReference>
<evidence type="ECO:0000313" key="7">
    <source>
        <dbReference type="EMBL" id="OIN58175.1"/>
    </source>
</evidence>
<evidence type="ECO:0000259" key="4">
    <source>
        <dbReference type="Pfam" id="PF00703"/>
    </source>
</evidence>
<evidence type="ECO:0000259" key="6">
    <source>
        <dbReference type="Pfam" id="PF02837"/>
    </source>
</evidence>
<keyword evidence="3" id="KW-0326">Glycosidase</keyword>
<dbReference type="Gene3D" id="3.20.20.80">
    <property type="entry name" value="Glycosidases"/>
    <property type="match status" value="1"/>
</dbReference>
<dbReference type="InterPro" id="IPR006103">
    <property type="entry name" value="Glyco_hydro_2_cat"/>
</dbReference>
<dbReference type="InterPro" id="IPR008979">
    <property type="entry name" value="Galactose-bd-like_sf"/>
</dbReference>
<dbReference type="Gene3D" id="2.60.40.10">
    <property type="entry name" value="Immunoglobulins"/>
    <property type="match status" value="1"/>
</dbReference>
<dbReference type="InterPro" id="IPR036156">
    <property type="entry name" value="Beta-gal/glucu_dom_sf"/>
</dbReference>
<dbReference type="PANTHER" id="PTHR42732">
    <property type="entry name" value="BETA-GALACTOSIDASE"/>
    <property type="match status" value="1"/>
</dbReference>
<dbReference type="Proteomes" id="UP000181790">
    <property type="component" value="Unassembled WGS sequence"/>
</dbReference>
<proteinExistence type="inferred from homology"/>
<dbReference type="SUPFAM" id="SSF49785">
    <property type="entry name" value="Galactose-binding domain-like"/>
    <property type="match status" value="1"/>
</dbReference>
<comment type="caution">
    <text evidence="7">The sequence shown here is derived from an EMBL/GenBank/DDBJ whole genome shotgun (WGS) entry which is preliminary data.</text>
</comment>
<evidence type="ECO:0000313" key="8">
    <source>
        <dbReference type="Proteomes" id="UP000181790"/>
    </source>
</evidence>
<dbReference type="PRINTS" id="PR00132">
    <property type="entry name" value="GLHYDRLASE2"/>
</dbReference>
<reference evidence="7 8" key="1">
    <citation type="submission" date="2016-10" db="EMBL/GenBank/DDBJ databases">
        <title>Arsenicibacter rosenii gen. nov., sp. nov., an efficient arsenic-methylating bacterium isolated from an arsenic-contaminated paddy soil.</title>
        <authorList>
            <person name="Huang K."/>
        </authorList>
    </citation>
    <scope>NUCLEOTIDE SEQUENCE [LARGE SCALE GENOMIC DNA]</scope>
    <source>
        <strain evidence="7 8">SM-1</strain>
    </source>
</reference>